<keyword evidence="9" id="KW-0479">Metal-binding</keyword>
<dbReference type="AlphaFoldDB" id="A0A8H3WY58"/>
<sequence>MFRFKSIIMVPISLFILGTLITSVISQECKPYSSSFDFSSGYPEVWKKATNTIFKTTEFKQLYNSIDWSKVPNIPPHKLNANGDIDRTGYNTSDPDCWWTYNLCTTPKAPGLNPDVTICPEPNTLGLSYDDGPNCSHTVFYDFLKENNQQATMFFIGSNVADLPNEAQRALADGHHICIHTWSHPYMTTLTNEEVLAELYYTRKVIKYVMGITPLCWRPPFGDCDDRVRAIAQALNLTTIIWNIDSDDWAMQPAGPETPAQIDANFQDFVNMAQNGTFANSGAILLEHELNNGTMSKAVEWYPKLKSAYQNVLPIASCMNYTYPYAESNFTYPSFAQYTNTTTAT</sequence>
<dbReference type="GO" id="GO:0071555">
    <property type="term" value="P:cell wall organization"/>
    <property type="evidence" value="ECO:0007669"/>
    <property type="project" value="UniProtKB-KW"/>
</dbReference>
<evidence type="ECO:0000256" key="16">
    <source>
        <dbReference type="ARBA" id="ARBA00023285"/>
    </source>
</evidence>
<dbReference type="PANTHER" id="PTHR10587">
    <property type="entry name" value="GLYCOSYL TRANSFERASE-RELATED"/>
    <property type="match status" value="1"/>
</dbReference>
<keyword evidence="8" id="KW-0336">GPI-anchor</keyword>
<dbReference type="PANTHER" id="PTHR10587:SF98">
    <property type="entry name" value="CHITIN DEACETYLASE"/>
    <property type="match status" value="1"/>
</dbReference>
<evidence type="ECO:0000256" key="12">
    <source>
        <dbReference type="ARBA" id="ARBA00023024"/>
    </source>
</evidence>
<dbReference type="GO" id="GO:0000272">
    <property type="term" value="P:polysaccharide catabolic process"/>
    <property type="evidence" value="ECO:0007669"/>
    <property type="project" value="UniProtKB-KW"/>
</dbReference>
<comment type="similarity">
    <text evidence="4">Belongs to the polysaccharide deacetylase family.</text>
</comment>
<comment type="subcellular location">
    <subcellularLocation>
        <location evidence="3">Cell membrane</location>
        <topology evidence="3">Lipid-anchor</topology>
        <topology evidence="3">GPI-anchor</topology>
    </subcellularLocation>
    <subcellularLocation>
        <location evidence="2">Secreted</location>
        <location evidence="2">Cell wall</location>
    </subcellularLocation>
</comment>
<comment type="caution">
    <text evidence="24">The sequence shown here is derived from an EMBL/GenBank/DDBJ whole genome shotgun (WGS) entry which is preliminary data.</text>
</comment>
<evidence type="ECO:0000256" key="17">
    <source>
        <dbReference type="ARBA" id="ARBA00023288"/>
    </source>
</evidence>
<dbReference type="GO" id="GO:0006032">
    <property type="term" value="P:chitin catabolic process"/>
    <property type="evidence" value="ECO:0007669"/>
    <property type="project" value="UniProtKB-KW"/>
</dbReference>
<dbReference type="FunFam" id="3.20.20.370:FF:000004">
    <property type="entry name" value="Related to Chitin deacetylase"/>
    <property type="match status" value="1"/>
</dbReference>
<evidence type="ECO:0000256" key="20">
    <source>
        <dbReference type="ARBA" id="ARBA00024056"/>
    </source>
</evidence>
<evidence type="ECO:0000256" key="9">
    <source>
        <dbReference type="ARBA" id="ARBA00022723"/>
    </source>
</evidence>
<dbReference type="OrthoDB" id="407355at2759"/>
<keyword evidence="7" id="KW-0964">Secreted</keyword>
<dbReference type="InterPro" id="IPR011330">
    <property type="entry name" value="Glyco_hydro/deAcase_b/a-brl"/>
</dbReference>
<keyword evidence="17" id="KW-0449">Lipoprotein</keyword>
<protein>
    <recommendedName>
        <fullName evidence="20">chitin deacetylase</fullName>
        <ecNumber evidence="20">3.5.1.41</ecNumber>
    </recommendedName>
</protein>
<dbReference type="GO" id="GO:0098552">
    <property type="term" value="C:side of membrane"/>
    <property type="evidence" value="ECO:0007669"/>
    <property type="project" value="UniProtKB-KW"/>
</dbReference>
<keyword evidence="5" id="KW-1003">Cell membrane</keyword>
<evidence type="ECO:0000256" key="11">
    <source>
        <dbReference type="ARBA" id="ARBA00022801"/>
    </source>
</evidence>
<keyword evidence="11" id="KW-0378">Hydrolase</keyword>
<name>A0A8H3WY58_GIGMA</name>
<keyword evidence="25" id="KW-1185">Reference proteome</keyword>
<keyword evidence="16" id="KW-0170">Cobalt</keyword>
<evidence type="ECO:0000256" key="2">
    <source>
        <dbReference type="ARBA" id="ARBA00004191"/>
    </source>
</evidence>
<evidence type="ECO:0000256" key="5">
    <source>
        <dbReference type="ARBA" id="ARBA00022475"/>
    </source>
</evidence>
<evidence type="ECO:0000256" key="15">
    <source>
        <dbReference type="ARBA" id="ARBA00023277"/>
    </source>
</evidence>
<evidence type="ECO:0000256" key="13">
    <source>
        <dbReference type="ARBA" id="ARBA00023136"/>
    </source>
</evidence>
<evidence type="ECO:0000313" key="24">
    <source>
        <dbReference type="EMBL" id="KAF0379653.1"/>
    </source>
</evidence>
<dbReference type="InterPro" id="IPR002509">
    <property type="entry name" value="NODB_dom"/>
</dbReference>
<evidence type="ECO:0000256" key="1">
    <source>
        <dbReference type="ARBA" id="ARBA00001941"/>
    </source>
</evidence>
<dbReference type="SUPFAM" id="SSF88713">
    <property type="entry name" value="Glycoside hydrolase/deacetylase"/>
    <property type="match status" value="1"/>
</dbReference>
<dbReference type="GO" id="GO:0009272">
    <property type="term" value="P:fungal-type cell wall biogenesis"/>
    <property type="evidence" value="ECO:0007669"/>
    <property type="project" value="UniProtKB-ARBA"/>
</dbReference>
<feature type="chain" id="PRO_5034655897" description="chitin deacetylase" evidence="22">
    <location>
        <begin position="27"/>
        <end position="345"/>
    </location>
</feature>
<dbReference type="Pfam" id="PF01522">
    <property type="entry name" value="Polysacc_deac_1"/>
    <property type="match status" value="1"/>
</dbReference>
<evidence type="ECO:0000256" key="3">
    <source>
        <dbReference type="ARBA" id="ARBA00004609"/>
    </source>
</evidence>
<dbReference type="GO" id="GO:0046872">
    <property type="term" value="F:metal ion binding"/>
    <property type="evidence" value="ECO:0007669"/>
    <property type="project" value="UniProtKB-KW"/>
</dbReference>
<keyword evidence="19" id="KW-0624">Polysaccharide degradation</keyword>
<accession>A0A8H3WY58</accession>
<evidence type="ECO:0000256" key="18">
    <source>
        <dbReference type="ARBA" id="ARBA00023316"/>
    </source>
</evidence>
<comment type="cofactor">
    <cofactor evidence="1">
        <name>Co(2+)</name>
        <dbReference type="ChEBI" id="CHEBI:48828"/>
    </cofactor>
</comment>
<dbReference type="Proteomes" id="UP000439903">
    <property type="component" value="Unassembled WGS sequence"/>
</dbReference>
<keyword evidence="12" id="KW-0146">Chitin degradation</keyword>
<proteinExistence type="inferred from homology"/>
<keyword evidence="6" id="KW-0134">Cell wall</keyword>
<dbReference type="Gene3D" id="3.20.20.370">
    <property type="entry name" value="Glycoside hydrolase/deacetylase"/>
    <property type="match status" value="1"/>
</dbReference>
<evidence type="ECO:0000256" key="7">
    <source>
        <dbReference type="ARBA" id="ARBA00022525"/>
    </source>
</evidence>
<reference evidence="24 25" key="1">
    <citation type="journal article" date="2019" name="Environ. Microbiol.">
        <title>At the nexus of three kingdoms: the genome of the mycorrhizal fungus Gigaspora margarita provides insights into plant, endobacterial and fungal interactions.</title>
        <authorList>
            <person name="Venice F."/>
            <person name="Ghignone S."/>
            <person name="Salvioli di Fossalunga A."/>
            <person name="Amselem J."/>
            <person name="Novero M."/>
            <person name="Xianan X."/>
            <person name="Sedzielewska Toro K."/>
            <person name="Morin E."/>
            <person name="Lipzen A."/>
            <person name="Grigoriev I.V."/>
            <person name="Henrissat B."/>
            <person name="Martin F.M."/>
            <person name="Bonfante P."/>
        </authorList>
    </citation>
    <scope>NUCLEOTIDE SEQUENCE [LARGE SCALE GENOMIC DNA]</scope>
    <source>
        <strain evidence="24 25">BEG34</strain>
    </source>
</reference>
<evidence type="ECO:0000256" key="6">
    <source>
        <dbReference type="ARBA" id="ARBA00022512"/>
    </source>
</evidence>
<evidence type="ECO:0000256" key="14">
    <source>
        <dbReference type="ARBA" id="ARBA00023180"/>
    </source>
</evidence>
<evidence type="ECO:0000256" key="4">
    <source>
        <dbReference type="ARBA" id="ARBA00010973"/>
    </source>
</evidence>
<keyword evidence="15" id="KW-0119">Carbohydrate metabolism</keyword>
<keyword evidence="13" id="KW-0472">Membrane</keyword>
<evidence type="ECO:0000313" key="25">
    <source>
        <dbReference type="Proteomes" id="UP000439903"/>
    </source>
</evidence>
<keyword evidence="18" id="KW-0961">Cell wall biogenesis/degradation</keyword>
<dbReference type="CDD" id="cd10952">
    <property type="entry name" value="CE4_MrCDA_like"/>
    <property type="match status" value="1"/>
</dbReference>
<dbReference type="EC" id="3.5.1.41" evidence="20"/>
<dbReference type="PROSITE" id="PS51677">
    <property type="entry name" value="NODB"/>
    <property type="match status" value="1"/>
</dbReference>
<evidence type="ECO:0000256" key="8">
    <source>
        <dbReference type="ARBA" id="ARBA00022622"/>
    </source>
</evidence>
<dbReference type="InterPro" id="IPR050248">
    <property type="entry name" value="Polysacc_deacetylase_ArnD"/>
</dbReference>
<dbReference type="GO" id="GO:0005886">
    <property type="term" value="C:plasma membrane"/>
    <property type="evidence" value="ECO:0007669"/>
    <property type="project" value="UniProtKB-SubCell"/>
</dbReference>
<feature type="signal peptide" evidence="22">
    <location>
        <begin position="1"/>
        <end position="26"/>
    </location>
</feature>
<keyword evidence="10 22" id="KW-0732">Signal</keyword>
<evidence type="ECO:0000256" key="19">
    <source>
        <dbReference type="ARBA" id="ARBA00023326"/>
    </source>
</evidence>
<evidence type="ECO:0000256" key="10">
    <source>
        <dbReference type="ARBA" id="ARBA00022729"/>
    </source>
</evidence>
<keyword evidence="14" id="KW-0325">Glycoprotein</keyword>
<dbReference type="GO" id="GO:0004099">
    <property type="term" value="F:chitin deacetylase activity"/>
    <property type="evidence" value="ECO:0007669"/>
    <property type="project" value="UniProtKB-EC"/>
</dbReference>
<evidence type="ECO:0000256" key="21">
    <source>
        <dbReference type="ARBA" id="ARBA00048494"/>
    </source>
</evidence>
<gene>
    <name evidence="24" type="ORF">F8M41_012228</name>
</gene>
<organism evidence="24 25">
    <name type="scientific">Gigaspora margarita</name>
    <dbReference type="NCBI Taxonomy" id="4874"/>
    <lineage>
        <taxon>Eukaryota</taxon>
        <taxon>Fungi</taxon>
        <taxon>Fungi incertae sedis</taxon>
        <taxon>Mucoromycota</taxon>
        <taxon>Glomeromycotina</taxon>
        <taxon>Glomeromycetes</taxon>
        <taxon>Diversisporales</taxon>
        <taxon>Gigasporaceae</taxon>
        <taxon>Gigaspora</taxon>
    </lineage>
</organism>
<feature type="domain" description="NodB homology" evidence="23">
    <location>
        <begin position="123"/>
        <end position="318"/>
    </location>
</feature>
<evidence type="ECO:0000256" key="22">
    <source>
        <dbReference type="SAM" id="SignalP"/>
    </source>
</evidence>
<dbReference type="EMBL" id="WTPW01002496">
    <property type="protein sequence ID" value="KAF0379653.1"/>
    <property type="molecule type" value="Genomic_DNA"/>
</dbReference>
<evidence type="ECO:0000259" key="23">
    <source>
        <dbReference type="PROSITE" id="PS51677"/>
    </source>
</evidence>
<comment type="catalytic activity">
    <reaction evidence="21">
        <text>[(1-&gt;4)-N-acetyl-beta-D-glucosaminyl](n) + n H2O = chitosan + n acetate</text>
        <dbReference type="Rhea" id="RHEA:10464"/>
        <dbReference type="Rhea" id="RHEA-COMP:9593"/>
        <dbReference type="Rhea" id="RHEA-COMP:9597"/>
        <dbReference type="ChEBI" id="CHEBI:15377"/>
        <dbReference type="ChEBI" id="CHEBI:17029"/>
        <dbReference type="ChEBI" id="CHEBI:30089"/>
        <dbReference type="ChEBI" id="CHEBI:57704"/>
        <dbReference type="EC" id="3.5.1.41"/>
    </reaction>
    <physiologicalReaction direction="left-to-right" evidence="21">
        <dbReference type="Rhea" id="RHEA:10465"/>
    </physiologicalReaction>
</comment>